<keyword evidence="2" id="KW-0677">Repeat</keyword>
<dbReference type="PANTHER" id="PTHR32305:SF15">
    <property type="entry name" value="PROTEIN RHSA-RELATED"/>
    <property type="match status" value="1"/>
</dbReference>
<dbReference type="Pfam" id="PF20148">
    <property type="entry name" value="DUF6531"/>
    <property type="match status" value="1"/>
</dbReference>
<evidence type="ECO:0000259" key="4">
    <source>
        <dbReference type="Pfam" id="PF20148"/>
    </source>
</evidence>
<dbReference type="GO" id="GO:0003723">
    <property type="term" value="F:RNA binding"/>
    <property type="evidence" value="ECO:0007669"/>
    <property type="project" value="InterPro"/>
</dbReference>
<dbReference type="EMBL" id="JAJOMB010000042">
    <property type="protein sequence ID" value="MCD5317107.1"/>
    <property type="molecule type" value="Genomic_DNA"/>
</dbReference>
<gene>
    <name evidence="6" type="ORF">LR394_40060</name>
</gene>
<dbReference type="Pfam" id="PF05593">
    <property type="entry name" value="RHS_repeat"/>
    <property type="match status" value="7"/>
</dbReference>
<keyword evidence="7" id="KW-1185">Reference proteome</keyword>
<evidence type="ECO:0000259" key="5">
    <source>
        <dbReference type="Pfam" id="PF25023"/>
    </source>
</evidence>
<dbReference type="InterPro" id="IPR022385">
    <property type="entry name" value="Rhs_assc_core"/>
</dbReference>
<evidence type="ECO:0000313" key="6">
    <source>
        <dbReference type="EMBL" id="MCD5317107.1"/>
    </source>
</evidence>
<dbReference type="NCBIfam" id="TIGR01643">
    <property type="entry name" value="YD_repeat_2x"/>
    <property type="match status" value="8"/>
</dbReference>
<evidence type="ECO:0000313" key="7">
    <source>
        <dbReference type="Proteomes" id="UP001138997"/>
    </source>
</evidence>
<dbReference type="InterPro" id="IPR056823">
    <property type="entry name" value="TEN-like_YD-shell"/>
</dbReference>
<sequence>MFLSETDVRVEGRLPLVLARRHVSGWRIGQWFGPTWSSTLDARLEISTGTVRLITADAQIISFAAPEEPESSGTAADPHPAEWPADTPVLTAAGAPWELSPVGSRPAFEGTEVVVPEVFLTPARLWCAREPDTDVLWWFTETSPATEESLTGTAVLAGTSTLDGCQWTTVEYHPGQQIPAALVQSDGTRILIDTQDGLIAGYRLHGYEPQVDNHVPAHARPGADGLIRSFTYDQDRRLIEVADPDASVHRFAYDGAGRIVRWEDRIGHHYAYRYDVWGRVVAGEGTDGVLNVAIEYQDTPGHGDGRRLRRVTDACGAVTVYDIDRRGLVTAITDPTGARTTYARDHRGELTLVNDPLGRITQAVRDERGRMLSVTGPDGARTHRTRDRCGRVETVTDPVGTRTRYAWDTAGHCLSITDALGAATHFEYDPLAGSLAQVTDPLGAITQISTDRAGRPITVLDSDGGANRYGYTPFGHLAWHSDPEQARTTWQRTITGLPVEQILADGTRTTWTYDAEENLLTTTDPNGGQTHYTPGPLGLTTALKRPDGAFIQVRHDGQKRPIEVIDPRGLSWTYSYDAAGRLAEQRDYDDVLTRYTYDAAGQLAQRIQSADTPEAITTSHSWDLAGRLVSTIHQDEHNSRSTRYTYDDAGRMTQAVNDDHTLAFTFDILGRTLTESVDGRTVASTYDTRGQRTGRTLPDGTATTWEWKPSGLPSSITTGQHQITFAHDLSGRTTSIAHQIAAPGPGPHRSFVTEQQYDPAGRLLTQVASLTQLSPGLPTNNPAQPGISSIFETLTGNPQTPATPALPATSASQVLHTRHYDWRPDGYLNTIQDSTTGRQDFELDPLGRVTHITYNGKSAERYAYDASGSLIQSHQSAAADNQDAPWAESSGALTYAVSRVTRVGNTSYTYDTHGRLTRRTTHLLSGTIRRTHFAWNPEGTLAAATIDGVTWHYTYDPLGRRVTKGSETAEVSVQVFTWDGPTLAAESLPDGGTRTFSYIPGSYTPIAQTTGAANHQLKVRAVLTDTVGTPIHLADPVTGHITWTRRTTHWGIPRQRVNIDTSEYCPLDHPGQYRDPETDNHYNHYRYYDPTTASTDPLGLAPDSNNRGYVCNPQTWIDPLGLSSQNSCATPASDSLSLVPVESLEVIASIEKDGVIAQSGVRGPVVPKEFRNDGGTGGQVLPSATTSGAPIKYREWGTIPSAANERPGGERIVTGSDGATYYSPDHYQTFVRVS</sequence>
<dbReference type="InterPro" id="IPR045351">
    <property type="entry name" value="DUF6531"/>
</dbReference>
<reference evidence="6" key="1">
    <citation type="submission" date="2021-11" db="EMBL/GenBank/DDBJ databases">
        <title>Streptomyces corallinus and Kineosporia corallina sp. nov., two new coral-derived marine actinobacteria.</title>
        <authorList>
            <person name="Buangrab K."/>
            <person name="Sutthacheep M."/>
            <person name="Yeemin T."/>
            <person name="Harunari E."/>
            <person name="Igarashi Y."/>
            <person name="Sripreechasak P."/>
            <person name="Kanchanasin P."/>
            <person name="Tanasupawat S."/>
            <person name="Phongsopitanun W."/>
        </authorList>
    </citation>
    <scope>NUCLEOTIDE SEQUENCE</scope>
    <source>
        <strain evidence="6">JCM 31032</strain>
    </source>
</reference>
<dbReference type="InterPro" id="IPR006530">
    <property type="entry name" value="YD"/>
</dbReference>
<evidence type="ECO:0000256" key="3">
    <source>
        <dbReference type="ARBA" id="ARBA00022801"/>
    </source>
</evidence>
<dbReference type="Proteomes" id="UP001138997">
    <property type="component" value="Unassembled WGS sequence"/>
</dbReference>
<dbReference type="GO" id="GO:0016787">
    <property type="term" value="F:hydrolase activity"/>
    <property type="evidence" value="ECO:0007669"/>
    <property type="project" value="UniProtKB-KW"/>
</dbReference>
<dbReference type="Gene3D" id="2.180.10.10">
    <property type="entry name" value="RHS repeat-associated core"/>
    <property type="match status" value="3"/>
</dbReference>
<dbReference type="Pfam" id="PF00545">
    <property type="entry name" value="Ribonuclease"/>
    <property type="match status" value="1"/>
</dbReference>
<accession>A0A9X1NLA3</accession>
<proteinExistence type="predicted"/>
<dbReference type="Pfam" id="PF25023">
    <property type="entry name" value="TEN_YD-shell"/>
    <property type="match status" value="1"/>
</dbReference>
<dbReference type="PANTHER" id="PTHR32305">
    <property type="match status" value="1"/>
</dbReference>
<dbReference type="InterPro" id="IPR000026">
    <property type="entry name" value="N1-like"/>
</dbReference>
<keyword evidence="1" id="KW-0540">Nuclease</keyword>
<dbReference type="AlphaFoldDB" id="A0A9X1NLA3"/>
<feature type="domain" description="DUF6531" evidence="4">
    <location>
        <begin position="1"/>
        <end position="63"/>
    </location>
</feature>
<name>A0A9X1NLA3_9ACTN</name>
<dbReference type="InterPro" id="IPR016191">
    <property type="entry name" value="Ribonuclease/ribotoxin"/>
</dbReference>
<dbReference type="Gene3D" id="3.10.450.30">
    <property type="entry name" value="Microbial ribonucleases"/>
    <property type="match status" value="1"/>
</dbReference>
<evidence type="ECO:0000256" key="2">
    <source>
        <dbReference type="ARBA" id="ARBA00022737"/>
    </source>
</evidence>
<evidence type="ECO:0000256" key="1">
    <source>
        <dbReference type="ARBA" id="ARBA00022722"/>
    </source>
</evidence>
<protein>
    <submittedName>
        <fullName evidence="6">DUF6531 domain-containing protein</fullName>
    </submittedName>
</protein>
<comment type="caution">
    <text evidence="6">The sequence shown here is derived from an EMBL/GenBank/DDBJ whole genome shotgun (WGS) entry which is preliminary data.</text>
</comment>
<feature type="domain" description="Teneurin-like YD-shell" evidence="5">
    <location>
        <begin position="830"/>
        <end position="1091"/>
    </location>
</feature>
<keyword evidence="3" id="KW-0378">Hydrolase</keyword>
<dbReference type="InterPro" id="IPR031325">
    <property type="entry name" value="RHS_repeat"/>
</dbReference>
<dbReference type="SUPFAM" id="SSF53933">
    <property type="entry name" value="Microbial ribonucleases"/>
    <property type="match status" value="1"/>
</dbReference>
<dbReference type="InterPro" id="IPR050708">
    <property type="entry name" value="T6SS_VgrG/RHS"/>
</dbReference>
<dbReference type="GO" id="GO:0004521">
    <property type="term" value="F:RNA endonuclease activity"/>
    <property type="evidence" value="ECO:0007669"/>
    <property type="project" value="InterPro"/>
</dbReference>
<dbReference type="NCBIfam" id="TIGR03696">
    <property type="entry name" value="Rhs_assc_core"/>
    <property type="match status" value="1"/>
</dbReference>
<organism evidence="6 7">
    <name type="scientific">Kineosporia babensis</name>
    <dbReference type="NCBI Taxonomy" id="499548"/>
    <lineage>
        <taxon>Bacteria</taxon>
        <taxon>Bacillati</taxon>
        <taxon>Actinomycetota</taxon>
        <taxon>Actinomycetes</taxon>
        <taxon>Kineosporiales</taxon>
        <taxon>Kineosporiaceae</taxon>
        <taxon>Kineosporia</taxon>
    </lineage>
</organism>